<dbReference type="GO" id="GO:0008270">
    <property type="term" value="F:zinc ion binding"/>
    <property type="evidence" value="ECO:0007669"/>
    <property type="project" value="InterPro"/>
</dbReference>
<evidence type="ECO:0000256" key="8">
    <source>
        <dbReference type="PIRSR" id="PIRSR621190-2"/>
    </source>
</evidence>
<dbReference type="GO" id="GO:0030574">
    <property type="term" value="P:collagen catabolic process"/>
    <property type="evidence" value="ECO:0007669"/>
    <property type="project" value="TreeGrafter"/>
</dbReference>
<evidence type="ECO:0000259" key="9">
    <source>
        <dbReference type="SMART" id="SM00235"/>
    </source>
</evidence>
<evidence type="ECO:0000313" key="10">
    <source>
        <dbReference type="EMBL" id="CAF0928929.1"/>
    </source>
</evidence>
<evidence type="ECO:0000256" key="7">
    <source>
        <dbReference type="PIRSR" id="PIRSR621190-1"/>
    </source>
</evidence>
<feature type="binding site" evidence="8">
    <location>
        <position position="193"/>
    </location>
    <ligand>
        <name>Zn(2+)</name>
        <dbReference type="ChEBI" id="CHEBI:29105"/>
        <label>2</label>
        <note>catalytic</note>
    </ligand>
</feature>
<feature type="binding site" description="in inhibited form" evidence="8">
    <location>
        <position position="62"/>
    </location>
    <ligand>
        <name>Zn(2+)</name>
        <dbReference type="ChEBI" id="CHEBI:29105"/>
        <label>2</label>
        <note>catalytic</note>
    </ligand>
</feature>
<comment type="cofactor">
    <cofactor evidence="8">
        <name>Ca(2+)</name>
        <dbReference type="ChEBI" id="CHEBI:29108"/>
    </cofactor>
    <text evidence="8">Can bind about 5 Ca(2+) ions per subunit.</text>
</comment>
<feature type="active site" evidence="7">
    <location>
        <position position="194"/>
    </location>
</feature>
<organism evidence="10 12">
    <name type="scientific">Didymodactylos carnosus</name>
    <dbReference type="NCBI Taxonomy" id="1234261"/>
    <lineage>
        <taxon>Eukaryota</taxon>
        <taxon>Metazoa</taxon>
        <taxon>Spiralia</taxon>
        <taxon>Gnathifera</taxon>
        <taxon>Rotifera</taxon>
        <taxon>Eurotatoria</taxon>
        <taxon>Bdelloidea</taxon>
        <taxon>Philodinida</taxon>
        <taxon>Philodinidae</taxon>
        <taxon>Didymodactylos</taxon>
    </lineage>
</organism>
<dbReference type="CDD" id="cd04278">
    <property type="entry name" value="ZnMc_MMP"/>
    <property type="match status" value="1"/>
</dbReference>
<dbReference type="SUPFAM" id="SSF47090">
    <property type="entry name" value="PGBD-like"/>
    <property type="match status" value="1"/>
</dbReference>
<evidence type="ECO:0000256" key="3">
    <source>
        <dbReference type="ARBA" id="ARBA00022723"/>
    </source>
</evidence>
<dbReference type="InterPro" id="IPR024079">
    <property type="entry name" value="MetalloPept_cat_dom_sf"/>
</dbReference>
<reference evidence="10" key="1">
    <citation type="submission" date="2021-02" db="EMBL/GenBank/DDBJ databases">
        <authorList>
            <person name="Nowell W R."/>
        </authorList>
    </citation>
    <scope>NUCLEOTIDE SEQUENCE</scope>
</reference>
<dbReference type="EMBL" id="CAJNOK010004189">
    <property type="protein sequence ID" value="CAF0928929.1"/>
    <property type="molecule type" value="Genomic_DNA"/>
</dbReference>
<dbReference type="Gene3D" id="3.40.390.10">
    <property type="entry name" value="Collagenase (Catalytic Domain)"/>
    <property type="match status" value="1"/>
</dbReference>
<feature type="binding site" evidence="8">
    <location>
        <position position="150"/>
    </location>
    <ligand>
        <name>Ca(2+)</name>
        <dbReference type="ChEBI" id="CHEBI:29108"/>
        <label>3</label>
    </ligand>
</feature>
<accession>A0A8S2DFT1</accession>
<feature type="binding site" evidence="8">
    <location>
        <position position="133"/>
    </location>
    <ligand>
        <name>Ca(2+)</name>
        <dbReference type="ChEBI" id="CHEBI:29108"/>
        <label>2</label>
    </ligand>
</feature>
<feature type="non-terminal residue" evidence="10">
    <location>
        <position position="1"/>
    </location>
</feature>
<dbReference type="GO" id="GO:0004222">
    <property type="term" value="F:metalloendopeptidase activity"/>
    <property type="evidence" value="ECO:0007669"/>
    <property type="project" value="InterPro"/>
</dbReference>
<dbReference type="GO" id="GO:0006508">
    <property type="term" value="P:proteolysis"/>
    <property type="evidence" value="ECO:0007669"/>
    <property type="project" value="UniProtKB-KW"/>
</dbReference>
<dbReference type="InterPro" id="IPR001818">
    <property type="entry name" value="Pept_M10_metallopeptidase"/>
</dbReference>
<dbReference type="InterPro" id="IPR002477">
    <property type="entry name" value="Peptidoglycan-bd-like"/>
</dbReference>
<comment type="caution">
    <text evidence="10">The sequence shown here is derived from an EMBL/GenBank/DDBJ whole genome shotgun (WGS) entry which is preliminary data.</text>
</comment>
<evidence type="ECO:0000256" key="6">
    <source>
        <dbReference type="ARBA" id="ARBA00023049"/>
    </source>
</evidence>
<dbReference type="EMBL" id="CAJOBA010004191">
    <property type="protein sequence ID" value="CAF3705768.1"/>
    <property type="molecule type" value="Genomic_DNA"/>
</dbReference>
<evidence type="ECO:0000256" key="1">
    <source>
        <dbReference type="ARBA" id="ARBA00010370"/>
    </source>
</evidence>
<dbReference type="Pfam" id="PF01471">
    <property type="entry name" value="PG_binding_1"/>
    <property type="match status" value="1"/>
</dbReference>
<keyword evidence="8" id="KW-0106">Calcium</keyword>
<protein>
    <recommendedName>
        <fullName evidence="9">Peptidase metallopeptidase domain-containing protein</fullName>
    </recommendedName>
</protein>
<dbReference type="InterPro" id="IPR036365">
    <property type="entry name" value="PGBD-like_sf"/>
</dbReference>
<feature type="binding site" evidence="8">
    <location>
        <position position="156"/>
    </location>
    <ligand>
        <name>Zn(2+)</name>
        <dbReference type="ChEBI" id="CHEBI:29105"/>
        <label>1</label>
    </ligand>
</feature>
<dbReference type="InterPro" id="IPR006026">
    <property type="entry name" value="Peptidase_Metallo"/>
</dbReference>
<dbReference type="Pfam" id="PF00413">
    <property type="entry name" value="Peptidase_M10"/>
    <property type="match status" value="1"/>
</dbReference>
<keyword evidence="6" id="KW-0482">Metalloprotease</keyword>
<sequence>DNDDDAFDYLKRFGYSSCNASLPVRCSENFVAMLIDFQRYFGLNITGVVDKETQAIMNLPRCSVVDQPNEKIWQRLSSQKWSRLSLTYRLESQASFQQISDVNQISIVQDAFNEWSKHTPLTFEMVCSKCSSDIVLQFVEGDHGDDAPFDDKILAHAFPPSDGRIHFDYQDTWTDLYNSTSKTVFNLFLVTMHEIGHALGLEHVRDKQSIMYPTYQLMQRSDVLTSVDQQSIQALYGKKPETDFRSDIRHGTVFGNPLGGVQFNTVTEAMALLNNHRLYKINVQCQEALTTRATTIKENVTTRTRGATTIKQSSTAPMPIENNSETSNELLDIVEKTNRNYNFNRRQ</sequence>
<keyword evidence="3 8" id="KW-0479">Metal-binding</keyword>
<dbReference type="PRINTS" id="PR00138">
    <property type="entry name" value="MATRIXIN"/>
</dbReference>
<keyword evidence="5 8" id="KW-0862">Zinc</keyword>
<proteinExistence type="inferred from homology"/>
<dbReference type="GO" id="GO:0031012">
    <property type="term" value="C:extracellular matrix"/>
    <property type="evidence" value="ECO:0007669"/>
    <property type="project" value="InterPro"/>
</dbReference>
<dbReference type="InterPro" id="IPR021190">
    <property type="entry name" value="Pept_M10A"/>
</dbReference>
<name>A0A8S2DFT1_9BILA</name>
<comment type="cofactor">
    <cofactor evidence="8">
        <name>Zn(2+)</name>
        <dbReference type="ChEBI" id="CHEBI:29105"/>
    </cofactor>
    <text evidence="8">Binds 2 Zn(2+) ions per subunit.</text>
</comment>
<evidence type="ECO:0000256" key="2">
    <source>
        <dbReference type="ARBA" id="ARBA00022670"/>
    </source>
</evidence>
<evidence type="ECO:0000313" key="11">
    <source>
        <dbReference type="EMBL" id="CAF3705768.1"/>
    </source>
</evidence>
<dbReference type="Proteomes" id="UP000682733">
    <property type="component" value="Unassembled WGS sequence"/>
</dbReference>
<dbReference type="Proteomes" id="UP000677228">
    <property type="component" value="Unassembled WGS sequence"/>
</dbReference>
<dbReference type="PANTHER" id="PTHR10201">
    <property type="entry name" value="MATRIX METALLOPROTEINASE"/>
    <property type="match status" value="1"/>
</dbReference>
<evidence type="ECO:0000313" key="12">
    <source>
        <dbReference type="Proteomes" id="UP000677228"/>
    </source>
</evidence>
<keyword evidence="4" id="KW-0378">Hydrolase</keyword>
<gene>
    <name evidence="10" type="ORF">OVA965_LOCUS11041</name>
    <name evidence="11" type="ORF">TMI583_LOCUS11037</name>
</gene>
<evidence type="ECO:0000256" key="4">
    <source>
        <dbReference type="ARBA" id="ARBA00022801"/>
    </source>
</evidence>
<evidence type="ECO:0000256" key="5">
    <source>
        <dbReference type="ARBA" id="ARBA00022833"/>
    </source>
</evidence>
<feature type="binding site" evidence="8">
    <location>
        <position position="145"/>
    </location>
    <ligand>
        <name>Zn(2+)</name>
        <dbReference type="ChEBI" id="CHEBI:29105"/>
        <label>1</label>
    </ligand>
</feature>
<dbReference type="AlphaFoldDB" id="A0A8S2DFT1"/>
<comment type="similarity">
    <text evidence="1">Belongs to the peptidase M10A family.</text>
</comment>
<feature type="binding site" evidence="8">
    <location>
        <position position="203"/>
    </location>
    <ligand>
        <name>Zn(2+)</name>
        <dbReference type="ChEBI" id="CHEBI:29105"/>
        <label>2</label>
        <note>catalytic</note>
    </ligand>
</feature>
<feature type="domain" description="Peptidase metallopeptidase" evidence="9">
    <location>
        <begin position="77"/>
        <end position="238"/>
    </location>
</feature>
<feature type="binding site" evidence="8">
    <location>
        <position position="143"/>
    </location>
    <ligand>
        <name>Zn(2+)</name>
        <dbReference type="ChEBI" id="CHEBI:29105"/>
        <label>1</label>
    </ligand>
</feature>
<dbReference type="SUPFAM" id="SSF55486">
    <property type="entry name" value="Metalloproteases ('zincins'), catalytic domain"/>
    <property type="match status" value="1"/>
</dbReference>
<dbReference type="SMART" id="SM00235">
    <property type="entry name" value="ZnMc"/>
    <property type="match status" value="1"/>
</dbReference>
<feature type="binding site" evidence="8">
    <location>
        <position position="166"/>
    </location>
    <ligand>
        <name>Zn(2+)</name>
        <dbReference type="ChEBI" id="CHEBI:29105"/>
        <label>1</label>
    </ligand>
</feature>
<feature type="binding site" evidence="8">
    <location>
        <position position="211"/>
    </location>
    <ligand>
        <name>Zn(2+)</name>
        <dbReference type="ChEBI" id="CHEBI:29105"/>
        <label>2</label>
        <note>catalytic</note>
    </ligand>
</feature>
<dbReference type="PANTHER" id="PTHR10201:SF323">
    <property type="entry name" value="MATRIX METALLOPROTEINASE-21"/>
    <property type="match status" value="1"/>
</dbReference>
<keyword evidence="2" id="KW-0645">Protease</keyword>
<feature type="binding site" evidence="8">
    <location>
        <position position="197"/>
    </location>
    <ligand>
        <name>Zn(2+)</name>
        <dbReference type="ChEBI" id="CHEBI:29105"/>
        <label>2</label>
        <note>catalytic</note>
    </ligand>
</feature>
<dbReference type="InterPro" id="IPR033739">
    <property type="entry name" value="M10A_MMP"/>
</dbReference>
<dbReference type="GO" id="GO:0030198">
    <property type="term" value="P:extracellular matrix organization"/>
    <property type="evidence" value="ECO:0007669"/>
    <property type="project" value="TreeGrafter"/>
</dbReference>
<feature type="binding site" evidence="8">
    <location>
        <position position="168"/>
    </location>
    <ligand>
        <name>Ca(2+)</name>
        <dbReference type="ChEBI" id="CHEBI:29108"/>
        <label>3</label>
    </ligand>
</feature>